<feature type="domain" description="J" evidence="2">
    <location>
        <begin position="67"/>
        <end position="133"/>
    </location>
</feature>
<organism evidence="3 4">
    <name type="scientific">Rhododendron simsii</name>
    <name type="common">Sims's rhododendron</name>
    <dbReference type="NCBI Taxonomy" id="118357"/>
    <lineage>
        <taxon>Eukaryota</taxon>
        <taxon>Viridiplantae</taxon>
        <taxon>Streptophyta</taxon>
        <taxon>Embryophyta</taxon>
        <taxon>Tracheophyta</taxon>
        <taxon>Spermatophyta</taxon>
        <taxon>Magnoliopsida</taxon>
        <taxon>eudicotyledons</taxon>
        <taxon>Gunneridae</taxon>
        <taxon>Pentapetalae</taxon>
        <taxon>asterids</taxon>
        <taxon>Ericales</taxon>
        <taxon>Ericaceae</taxon>
        <taxon>Ericoideae</taxon>
        <taxon>Rhodoreae</taxon>
        <taxon>Rhododendron</taxon>
    </lineage>
</organism>
<dbReference type="OrthoDB" id="445556at2759"/>
<dbReference type="SUPFAM" id="SSF46565">
    <property type="entry name" value="Chaperone J-domain"/>
    <property type="match status" value="1"/>
</dbReference>
<dbReference type="Gene3D" id="1.10.287.110">
    <property type="entry name" value="DnaJ domain"/>
    <property type="match status" value="1"/>
</dbReference>
<dbReference type="Proteomes" id="UP000626092">
    <property type="component" value="Unassembled WGS sequence"/>
</dbReference>
<reference evidence="3" key="1">
    <citation type="submission" date="2019-11" db="EMBL/GenBank/DDBJ databases">
        <authorList>
            <person name="Liu Y."/>
            <person name="Hou J."/>
            <person name="Li T.-Q."/>
            <person name="Guan C.-H."/>
            <person name="Wu X."/>
            <person name="Wu H.-Z."/>
            <person name="Ling F."/>
            <person name="Zhang R."/>
            <person name="Shi X.-G."/>
            <person name="Ren J.-P."/>
            <person name="Chen E.-F."/>
            <person name="Sun J.-M."/>
        </authorList>
    </citation>
    <scope>NUCLEOTIDE SEQUENCE</scope>
    <source>
        <strain evidence="3">Adult_tree_wgs_1</strain>
        <tissue evidence="3">Leaves</tissue>
    </source>
</reference>
<dbReference type="InterPro" id="IPR036869">
    <property type="entry name" value="J_dom_sf"/>
</dbReference>
<dbReference type="InterPro" id="IPR018253">
    <property type="entry name" value="DnaJ_domain_CS"/>
</dbReference>
<comment type="caution">
    <text evidence="3">The sequence shown here is derived from an EMBL/GenBank/DDBJ whole genome shotgun (WGS) entry which is preliminary data.</text>
</comment>
<dbReference type="PROSITE" id="PS00636">
    <property type="entry name" value="DNAJ_1"/>
    <property type="match status" value="1"/>
</dbReference>
<dbReference type="AlphaFoldDB" id="A0A834H584"/>
<dbReference type="PANTHER" id="PTHR45432">
    <property type="entry name" value="CHAPERONE PROTEIN DNAJ 11, CHLOROPLASTIC-LIKE"/>
    <property type="match status" value="1"/>
</dbReference>
<evidence type="ECO:0000256" key="1">
    <source>
        <dbReference type="SAM" id="MobiDB-lite"/>
    </source>
</evidence>
<protein>
    <recommendedName>
        <fullName evidence="2">J domain-containing protein</fullName>
    </recommendedName>
</protein>
<dbReference type="PROSITE" id="PS50076">
    <property type="entry name" value="DNAJ_2"/>
    <property type="match status" value="1"/>
</dbReference>
<dbReference type="SMART" id="SM00271">
    <property type="entry name" value="DnaJ"/>
    <property type="match status" value="1"/>
</dbReference>
<proteinExistence type="predicted"/>
<gene>
    <name evidence="3" type="ORF">RHSIM_Rhsim06G0234100</name>
</gene>
<name>A0A834H584_RHOSS</name>
<dbReference type="InterPro" id="IPR001623">
    <property type="entry name" value="DnaJ_domain"/>
</dbReference>
<feature type="region of interest" description="Disordered" evidence="1">
    <location>
        <begin position="16"/>
        <end position="42"/>
    </location>
</feature>
<evidence type="ECO:0000259" key="2">
    <source>
        <dbReference type="PROSITE" id="PS50076"/>
    </source>
</evidence>
<keyword evidence="4" id="KW-1185">Reference proteome</keyword>
<dbReference type="EMBL" id="WJXA01000006">
    <property type="protein sequence ID" value="KAF7141673.1"/>
    <property type="molecule type" value="Genomic_DNA"/>
</dbReference>
<dbReference type="PRINTS" id="PR00625">
    <property type="entry name" value="JDOMAIN"/>
</dbReference>
<accession>A0A834H584</accession>
<sequence length="165" mass="18338">MFTTLNLPSMTPLRLSSENNIIHPSLTRTTTRSGRQTSSSGRHTCKAVCAETAPALEPRNQRLRGGSLYEVLRVERNASVTEIKTAYRSLAKMYHPDAVVSESAPDGRDFIEIHNAYATLSDPTARAMYDLSLGSGRRPFGYTAAGGGYRSGFYPTRRWETDQCW</sequence>
<feature type="compositionally biased region" description="Low complexity" evidence="1">
    <location>
        <begin position="27"/>
        <end position="42"/>
    </location>
</feature>
<dbReference type="Pfam" id="PF00226">
    <property type="entry name" value="DnaJ"/>
    <property type="match status" value="1"/>
</dbReference>
<evidence type="ECO:0000313" key="3">
    <source>
        <dbReference type="EMBL" id="KAF7141673.1"/>
    </source>
</evidence>
<dbReference type="PANTHER" id="PTHR45432:SF2">
    <property type="entry name" value="CHAPERONE PROTEIN DNAJ 11, CHLOROPLASTIC"/>
    <property type="match status" value="1"/>
</dbReference>
<dbReference type="CDD" id="cd06257">
    <property type="entry name" value="DnaJ"/>
    <property type="match status" value="1"/>
</dbReference>
<evidence type="ECO:0000313" key="4">
    <source>
        <dbReference type="Proteomes" id="UP000626092"/>
    </source>
</evidence>